<reference evidence="3" key="1">
    <citation type="submission" date="2025-08" db="UniProtKB">
        <authorList>
            <consortium name="Ensembl"/>
        </authorList>
    </citation>
    <scope>IDENTIFICATION</scope>
    <source>
        <strain evidence="3">Glennie</strain>
    </source>
</reference>
<dbReference type="PANTHER" id="PTHR23313:SF0">
    <property type="entry name" value="TESTIS-EXPRESSED PROTEIN 9"/>
    <property type="match status" value="1"/>
</dbReference>
<feature type="compositionally biased region" description="Gly residues" evidence="2">
    <location>
        <begin position="20"/>
        <end position="30"/>
    </location>
</feature>
<dbReference type="HOGENOM" id="CLU_059201_0_0_1"/>
<name>F6VUB2_ORNAN</name>
<feature type="region of interest" description="Disordered" evidence="2">
    <location>
        <begin position="1"/>
        <end position="55"/>
    </location>
</feature>
<dbReference type="eggNOG" id="ENOG502QPKV">
    <property type="taxonomic scope" value="Eukaryota"/>
</dbReference>
<dbReference type="Ensembl" id="ENSOANT00000013570.3">
    <property type="protein sequence ID" value="ENSOANP00000013567.3"/>
    <property type="gene ID" value="ENSOANG00000008525.3"/>
</dbReference>
<dbReference type="Gene3D" id="1.10.287.1490">
    <property type="match status" value="1"/>
</dbReference>
<evidence type="ECO:0000313" key="4">
    <source>
        <dbReference type="Proteomes" id="UP000002279"/>
    </source>
</evidence>
<accession>F6VUB2</accession>
<evidence type="ECO:0000256" key="1">
    <source>
        <dbReference type="SAM" id="Coils"/>
    </source>
</evidence>
<evidence type="ECO:0000313" key="3">
    <source>
        <dbReference type="Ensembl" id="ENSOANP00000013567.3"/>
    </source>
</evidence>
<dbReference type="OMA" id="QISCEYY"/>
<dbReference type="STRING" id="9258.ENSOANP00000013567"/>
<keyword evidence="4" id="KW-1185">Reference proteome</keyword>
<feature type="compositionally biased region" description="Polar residues" evidence="2">
    <location>
        <begin position="115"/>
        <end position="130"/>
    </location>
</feature>
<dbReference type="AlphaFoldDB" id="F6VUB2"/>
<feature type="region of interest" description="Disordered" evidence="2">
    <location>
        <begin position="115"/>
        <end position="139"/>
    </location>
</feature>
<dbReference type="Proteomes" id="UP000002279">
    <property type="component" value="Unplaced"/>
</dbReference>
<reference evidence="3" key="2">
    <citation type="submission" date="2025-09" db="UniProtKB">
        <authorList>
            <consortium name="Ensembl"/>
        </authorList>
    </citation>
    <scope>IDENTIFICATION</scope>
    <source>
        <strain evidence="3">Glennie</strain>
    </source>
</reference>
<dbReference type="Bgee" id="ENSOANG00000008525">
    <property type="expression patterns" value="Expressed in testis and 6 other cell types or tissues"/>
</dbReference>
<dbReference type="PANTHER" id="PTHR23313">
    <property type="entry name" value="TSEC1-RELATED"/>
    <property type="match status" value="1"/>
</dbReference>
<dbReference type="FunCoup" id="F6VUB2">
    <property type="interactions" value="71"/>
</dbReference>
<protein>
    <submittedName>
        <fullName evidence="3">Testis expressed 9</fullName>
    </submittedName>
</protein>
<proteinExistence type="predicted"/>
<sequence length="415" mass="46336">MAARPGEPRVAPAAGEETGRAGGIGPGRGASGCSTRFVPLQRQRPPGASSPHALTGDLLAKEEEYKRLNAELDAKTLELVHQADRVIKEQQEILSRAISSQIQLTTEEDDNLRELQSSGGSILPTSNAKQTKNKKQGPEATLQNKLQSRNVSKNEPSSAELQTADDVAILEDVTDFSLAKTFSNLEGTLDGGGLSNNVDDIFSGAGKDIGSEAQIRLLKAKLRVTQEELDTVVRECNKKEDVTRTLMAHVKELEEERAKLQQTVSAQQSQMEKYKALMDEARKKRDEFEQQLAAMEKELEHLKKVQKQASSSQNATEVRLNRALEDAGKHKQELEKLKQTTKDANLQENKQVELLKEEKRILEKEKGELVSVFKKQQKLIDVLKRQKMELETAKLLSFSEEEFMKILKWDNSPDN</sequence>
<dbReference type="GO" id="GO:0034451">
    <property type="term" value="C:centriolar satellite"/>
    <property type="evidence" value="ECO:0007669"/>
    <property type="project" value="Ensembl"/>
</dbReference>
<dbReference type="InParanoid" id="F6VUB2"/>
<keyword evidence="1" id="KW-0175">Coiled coil</keyword>
<organism evidence="3 4">
    <name type="scientific">Ornithorhynchus anatinus</name>
    <name type="common">Duckbill platypus</name>
    <dbReference type="NCBI Taxonomy" id="9258"/>
    <lineage>
        <taxon>Eukaryota</taxon>
        <taxon>Metazoa</taxon>
        <taxon>Chordata</taxon>
        <taxon>Craniata</taxon>
        <taxon>Vertebrata</taxon>
        <taxon>Euteleostomi</taxon>
        <taxon>Mammalia</taxon>
        <taxon>Monotremata</taxon>
        <taxon>Ornithorhynchidae</taxon>
        <taxon>Ornithorhynchus</taxon>
    </lineage>
</organism>
<feature type="coiled-coil region" evidence="1">
    <location>
        <begin position="215"/>
        <end position="393"/>
    </location>
</feature>
<evidence type="ECO:0000256" key="2">
    <source>
        <dbReference type="SAM" id="MobiDB-lite"/>
    </source>
</evidence>
<dbReference type="GeneTree" id="ENSGT00390000018333"/>
<gene>
    <name evidence="3" type="primary">TEX9</name>
</gene>